<keyword evidence="1" id="KW-0472">Membrane</keyword>
<keyword evidence="3" id="KW-1185">Reference proteome</keyword>
<gene>
    <name evidence="2" type="ORF">Syun_030615</name>
</gene>
<reference evidence="2 3" key="1">
    <citation type="submission" date="2024-01" db="EMBL/GenBank/DDBJ databases">
        <title>Genome assemblies of Stephania.</title>
        <authorList>
            <person name="Yang L."/>
        </authorList>
    </citation>
    <scope>NUCLEOTIDE SEQUENCE [LARGE SCALE GENOMIC DNA]</scope>
    <source>
        <strain evidence="2">YNDBR</strain>
        <tissue evidence="2">Leaf</tissue>
    </source>
</reference>
<protein>
    <submittedName>
        <fullName evidence="2">Uncharacterized protein</fullName>
    </submittedName>
</protein>
<evidence type="ECO:0000256" key="1">
    <source>
        <dbReference type="SAM" id="Phobius"/>
    </source>
</evidence>
<evidence type="ECO:0000313" key="2">
    <source>
        <dbReference type="EMBL" id="KAK9081252.1"/>
    </source>
</evidence>
<dbReference type="EMBL" id="JBBNAF010000056">
    <property type="protein sequence ID" value="KAK9081252.1"/>
    <property type="molecule type" value="Genomic_DNA"/>
</dbReference>
<feature type="transmembrane region" description="Helical" evidence="1">
    <location>
        <begin position="248"/>
        <end position="272"/>
    </location>
</feature>
<name>A0AAP0HE51_9MAGN</name>
<feature type="transmembrane region" description="Helical" evidence="1">
    <location>
        <begin position="45"/>
        <end position="66"/>
    </location>
</feature>
<feature type="transmembrane region" description="Helical" evidence="1">
    <location>
        <begin position="107"/>
        <end position="129"/>
    </location>
</feature>
<sequence>MDDAKFSSPMSVIGLYITGATCVCLLLMLYDIFNAFRQRKPWIPCQFFTINSFTLSLLSVATKLPVDLTTSMPSAYDQLSKLCGTSLMCISIGFFRPSIVNMNESELSANLASLTLMVITIIVNVSLQMSTGAIFLFKVEHIIVCGLMSLLLAITASVKSAFPDYLSEDFRMSIRYMPRNIHSLKRCYIYSYITSPQLMFCRFSNSATAGVLSTICFVVLSEATIRAYRLEGLKSFHKELVSDYKWSIWGVVGMQIVTLIVGTFAIVFRCLALASQMHSLKFVALKQTSFLDFYKMFMFMQRNWNLYAKASKCSRVVFQSFEALQCILDSSLFLISFFASCMEKMTLIILHAARKICFPSGISRKNKVDVGTIVMLRREFVDELKNASVWDLFNDRLLWKSSHDMEICIQKHSMNPTNPLLEFLGKSLTQESLGLSEQISRSSDGLLSLVCLVRMTDLLAPSVRVNSLVSAFNQAFEVIVFIHERTTPTNTSSVLKINVAKDIWISRDITSHWFQNDFINCLKTRRPCTDHIFDWIKGIANKNTFVEIVRQEVTDIINVIGEPRFKVIGCEDAEDLYDHMEQLFIALLHHFIDKLPEAIFDGMDDSVPTIEFERHVKLSMKLVSRLNLVGAKPLCFSSGKIKSFMNIDSVDEENQSVHNVSPVDESHFDGNFWFTTIRDDQTTETPWTET</sequence>
<organism evidence="2 3">
    <name type="scientific">Stephania yunnanensis</name>
    <dbReference type="NCBI Taxonomy" id="152371"/>
    <lineage>
        <taxon>Eukaryota</taxon>
        <taxon>Viridiplantae</taxon>
        <taxon>Streptophyta</taxon>
        <taxon>Embryophyta</taxon>
        <taxon>Tracheophyta</taxon>
        <taxon>Spermatophyta</taxon>
        <taxon>Magnoliopsida</taxon>
        <taxon>Ranunculales</taxon>
        <taxon>Menispermaceae</taxon>
        <taxon>Menispermoideae</taxon>
        <taxon>Cissampelideae</taxon>
        <taxon>Stephania</taxon>
    </lineage>
</organism>
<keyword evidence="1" id="KW-1133">Transmembrane helix</keyword>
<dbReference type="PANTHER" id="PTHR35307">
    <property type="entry name" value="PROTEIN, PUTATIVE-RELATED"/>
    <property type="match status" value="1"/>
</dbReference>
<accession>A0AAP0HE51</accession>
<feature type="transmembrane region" description="Helical" evidence="1">
    <location>
        <begin position="207"/>
        <end position="228"/>
    </location>
</feature>
<dbReference type="Proteomes" id="UP001420932">
    <property type="component" value="Unassembled WGS sequence"/>
</dbReference>
<feature type="transmembrane region" description="Helical" evidence="1">
    <location>
        <begin position="12"/>
        <end position="33"/>
    </location>
</feature>
<dbReference type="AlphaFoldDB" id="A0AAP0HE51"/>
<feature type="transmembrane region" description="Helical" evidence="1">
    <location>
        <begin position="141"/>
        <end position="162"/>
    </location>
</feature>
<keyword evidence="1" id="KW-0812">Transmembrane</keyword>
<comment type="caution">
    <text evidence="2">The sequence shown here is derived from an EMBL/GenBank/DDBJ whole genome shotgun (WGS) entry which is preliminary data.</text>
</comment>
<evidence type="ECO:0000313" key="3">
    <source>
        <dbReference type="Proteomes" id="UP001420932"/>
    </source>
</evidence>
<dbReference type="PANTHER" id="PTHR35307:SF6">
    <property type="entry name" value="TRANSMEMBRANE PROTEIN"/>
    <property type="match status" value="1"/>
</dbReference>
<proteinExistence type="predicted"/>